<dbReference type="Proteomes" id="UP000004994">
    <property type="component" value="Chromosome 3"/>
</dbReference>
<keyword evidence="3" id="KW-1133">Transmembrane helix</keyword>
<dbReference type="InterPro" id="IPR023298">
    <property type="entry name" value="ATPase_P-typ_TM_dom_sf"/>
</dbReference>
<keyword evidence="6" id="KW-1185">Reference proteome</keyword>
<evidence type="ECO:0000313" key="6">
    <source>
        <dbReference type="Proteomes" id="UP000004994"/>
    </source>
</evidence>
<dbReference type="Pfam" id="PF13246">
    <property type="entry name" value="Cation_ATPase"/>
    <property type="match status" value="1"/>
</dbReference>
<dbReference type="GO" id="GO:0000166">
    <property type="term" value="F:nucleotide binding"/>
    <property type="evidence" value="ECO:0007669"/>
    <property type="project" value="InterPro"/>
</dbReference>
<dbReference type="EnsemblPlants" id="Solyc03g059350.3.1">
    <property type="protein sequence ID" value="Solyc03g059350.3.1"/>
    <property type="gene ID" value="Solyc03g059350.3"/>
</dbReference>
<accession>A0A3Q7FI58</accession>
<dbReference type="PaxDb" id="4081-Solyc03g059350.2.1"/>
<dbReference type="InParanoid" id="A0A3Q7FI58"/>
<evidence type="ECO:0000256" key="1">
    <source>
        <dbReference type="ARBA" id="ARBA00022723"/>
    </source>
</evidence>
<dbReference type="Pfam" id="PF00689">
    <property type="entry name" value="Cation_ATPase_C"/>
    <property type="match status" value="1"/>
</dbReference>
<evidence type="ECO:0000313" key="5">
    <source>
        <dbReference type="EnsemblPlants" id="Solyc03g059350.3.1"/>
    </source>
</evidence>
<dbReference type="STRING" id="4081.A0A3Q7FI58"/>
<name>A0A3Q7FI58_SOLLC</name>
<evidence type="ECO:0000256" key="2">
    <source>
        <dbReference type="ARBA" id="ARBA00022842"/>
    </source>
</evidence>
<dbReference type="AlphaFoldDB" id="A0A3Q7FI58"/>
<dbReference type="InterPro" id="IPR006068">
    <property type="entry name" value="ATPase_P-typ_cation-transptr_C"/>
</dbReference>
<proteinExistence type="predicted"/>
<reference evidence="5" key="1">
    <citation type="journal article" date="2012" name="Nature">
        <title>The tomato genome sequence provides insights into fleshy fruit evolution.</title>
        <authorList>
            <consortium name="Tomato Genome Consortium"/>
        </authorList>
    </citation>
    <scope>NUCLEOTIDE SEQUENCE [LARGE SCALE GENOMIC DNA]</scope>
    <source>
        <strain evidence="5">cv. Heinz 1706</strain>
    </source>
</reference>
<keyword evidence="1" id="KW-0479">Metal-binding</keyword>
<protein>
    <recommendedName>
        <fullName evidence="4">Cation-transporting P-type ATPase C-terminal domain-containing protein</fullName>
    </recommendedName>
</protein>
<dbReference type="Gramene" id="Solyc03g059350.3.1">
    <property type="protein sequence ID" value="Solyc03g059350.3.1"/>
    <property type="gene ID" value="Solyc03g059350.3"/>
</dbReference>
<evidence type="ECO:0000256" key="3">
    <source>
        <dbReference type="SAM" id="Phobius"/>
    </source>
</evidence>
<dbReference type="InterPro" id="IPR023214">
    <property type="entry name" value="HAD_sf"/>
</dbReference>
<dbReference type="Gene3D" id="3.40.1110.10">
    <property type="entry name" value="Calcium-transporting ATPase, cytoplasmic domain N"/>
    <property type="match status" value="1"/>
</dbReference>
<dbReference type="SUPFAM" id="SSF81660">
    <property type="entry name" value="Metal cation-transporting ATPase, ATP-binding domain N"/>
    <property type="match status" value="1"/>
</dbReference>
<dbReference type="PANTHER" id="PTHR24093">
    <property type="entry name" value="CATION TRANSPORTING ATPASE"/>
    <property type="match status" value="1"/>
</dbReference>
<dbReference type="Gene3D" id="3.40.50.1000">
    <property type="entry name" value="HAD superfamily/HAD-like"/>
    <property type="match status" value="1"/>
</dbReference>
<feature type="transmembrane region" description="Helical" evidence="3">
    <location>
        <begin position="20"/>
        <end position="41"/>
    </location>
</feature>
<dbReference type="GO" id="GO:0046872">
    <property type="term" value="F:metal ion binding"/>
    <property type="evidence" value="ECO:0007669"/>
    <property type="project" value="UniProtKB-KW"/>
</dbReference>
<reference evidence="5" key="2">
    <citation type="submission" date="2019-01" db="UniProtKB">
        <authorList>
            <consortium name="EnsemblPlants"/>
        </authorList>
    </citation>
    <scope>IDENTIFICATION</scope>
    <source>
        <strain evidence="5">cv. Heinz 1706</strain>
    </source>
</reference>
<feature type="domain" description="Cation-transporting P-type ATPase C-terminal" evidence="4">
    <location>
        <begin position="227"/>
        <end position="289"/>
    </location>
</feature>
<feature type="transmembrane region" description="Helical" evidence="3">
    <location>
        <begin position="207"/>
        <end position="227"/>
    </location>
</feature>
<keyword evidence="2" id="KW-0460">Magnesium</keyword>
<dbReference type="SUPFAM" id="SSF81665">
    <property type="entry name" value="Calcium ATPase, transmembrane domain M"/>
    <property type="match status" value="1"/>
</dbReference>
<organism evidence="5">
    <name type="scientific">Solanum lycopersicum</name>
    <name type="common">Tomato</name>
    <name type="synonym">Lycopersicon esculentum</name>
    <dbReference type="NCBI Taxonomy" id="4081"/>
    <lineage>
        <taxon>Eukaryota</taxon>
        <taxon>Viridiplantae</taxon>
        <taxon>Streptophyta</taxon>
        <taxon>Embryophyta</taxon>
        <taxon>Tracheophyta</taxon>
        <taxon>Spermatophyta</taxon>
        <taxon>Magnoliopsida</taxon>
        <taxon>eudicotyledons</taxon>
        <taxon>Gunneridae</taxon>
        <taxon>Pentapetalae</taxon>
        <taxon>asterids</taxon>
        <taxon>lamiids</taxon>
        <taxon>Solanales</taxon>
        <taxon>Solanaceae</taxon>
        <taxon>Solanoideae</taxon>
        <taxon>Solaneae</taxon>
        <taxon>Solanum</taxon>
        <taxon>Solanum subgen. Lycopersicon</taxon>
    </lineage>
</organism>
<keyword evidence="3" id="KW-0812">Transmembrane</keyword>
<evidence type="ECO:0000259" key="4">
    <source>
        <dbReference type="Pfam" id="PF00689"/>
    </source>
</evidence>
<keyword evidence="3" id="KW-0472">Membrane</keyword>
<dbReference type="PANTHER" id="PTHR24093:SF450">
    <property type="entry name" value="CALCIUM-TRANSPORTING ATPASE"/>
    <property type="match status" value="1"/>
</dbReference>
<dbReference type="Gene3D" id="1.20.1110.10">
    <property type="entry name" value="Calcium-transporting ATPase, transmembrane domain"/>
    <property type="match status" value="1"/>
</dbReference>
<dbReference type="InterPro" id="IPR023299">
    <property type="entry name" value="ATPase_P-typ_cyto_dom_N"/>
</dbReference>
<sequence>MVCAVVSISVGFATEGWPKGIYDGLAVLLSIFLAIFHNTVAEVVKDKGGKKSNLGTPTESAILEYVLLLGGDIDKKRRVCKLLKVEPFNSEKKKMYVLIALPDGNNRAFCKGEAEIIFKMCGVNEWFLKCSNLECRDIYSGQNDYAGLRVDTDSVKKNLSLFLLFGDFESFFKARGDLNNLLVKKNDAPALNEADIGFAMGIAGTKMTVCVVALIINFISACISGSAPFTAVQLLWVNLIMDTLGAIALTTEPPHEELMNRPPVGREVSLISKTMWRNIIGQSIFQLAIQRKYKLKTLNSVSKLASYIALEVQLNIHFPLFCHETNLERTYIMSSDKVSSN</sequence>